<evidence type="ECO:0000313" key="11">
    <source>
        <dbReference type="Proteomes" id="UP000095285"/>
    </source>
</evidence>
<evidence type="ECO:0000313" key="12">
    <source>
        <dbReference type="WBParaSite" id="EN70_5862"/>
    </source>
</evidence>
<proteinExistence type="inferred from homology"/>
<evidence type="ECO:0000256" key="3">
    <source>
        <dbReference type="ARBA" id="ARBA00022676"/>
    </source>
</evidence>
<evidence type="ECO:0000256" key="8">
    <source>
        <dbReference type="ARBA" id="ARBA00023034"/>
    </source>
</evidence>
<reference evidence="11" key="1">
    <citation type="submission" date="2012-04" db="EMBL/GenBank/DDBJ databases">
        <title>The Genome Sequence of Loa loa.</title>
        <authorList>
            <consortium name="The Broad Institute Genome Sequencing Platform"/>
            <consortium name="Broad Institute Genome Sequencing Center for Infectious Disease"/>
            <person name="Nutman T.B."/>
            <person name="Fink D.L."/>
            <person name="Russ C."/>
            <person name="Young S."/>
            <person name="Zeng Q."/>
            <person name="Gargeya S."/>
            <person name="Alvarado L."/>
            <person name="Berlin A."/>
            <person name="Chapman S.B."/>
            <person name="Chen Z."/>
            <person name="Freedman E."/>
            <person name="Gellesch M."/>
            <person name="Goldberg J."/>
            <person name="Griggs A."/>
            <person name="Gujja S."/>
            <person name="Heilman E.R."/>
            <person name="Heiman D."/>
            <person name="Howarth C."/>
            <person name="Mehta T."/>
            <person name="Neiman D."/>
            <person name="Pearson M."/>
            <person name="Roberts A."/>
            <person name="Saif S."/>
            <person name="Shea T."/>
            <person name="Shenoy N."/>
            <person name="Sisk P."/>
            <person name="Stolte C."/>
            <person name="Sykes S."/>
            <person name="White J."/>
            <person name="Yandava C."/>
            <person name="Haas B."/>
            <person name="Henn M.R."/>
            <person name="Nusbaum C."/>
            <person name="Birren B."/>
        </authorList>
    </citation>
    <scope>NUCLEOTIDE SEQUENCE [LARGE SCALE GENOMIC DNA]</scope>
</reference>
<dbReference type="WBParaSite" id="EN70_5862">
    <property type="protein sequence ID" value="EN70_5862"/>
    <property type="gene ID" value="EN70_5862"/>
</dbReference>
<dbReference type="eggNOG" id="KOG2287">
    <property type="taxonomic scope" value="Eukaryota"/>
</dbReference>
<reference evidence="12" key="2">
    <citation type="submission" date="2016-11" db="UniProtKB">
        <authorList>
            <consortium name="WormBaseParasite"/>
        </authorList>
    </citation>
    <scope>IDENTIFICATION</scope>
</reference>
<evidence type="ECO:0000256" key="6">
    <source>
        <dbReference type="ARBA" id="ARBA00022968"/>
    </source>
</evidence>
<sequence>MKLIKLNTNNLFPTIQFLFCFHRFILPLMNKEGNFIVFVHSERFIASVLKVLTPYSMGTDSTRQYYHNLVSAIFQNKRHFSNISPTATIQIYILEKMVILFCSFSSYLSQLIVILPQCVIPNIQNLLSYLWLRLKQAILRRTRFINICCMVIIFCSSTLLLHIYMNFSFNAKKAREVTEAIFAPYNFTDARILLTPSFQQCPSVPVFYIIRTHPGNMRWRSIIRSTWAGSLKHSLIFVLGVEKVGEVNELVELEAEKYDDLIVFDMIDTYNNMTLKSLNILSWIVQNCQAPRFFMQGDPDIVAFPDEIALYTSKLDANLIAVYGKCWKGAKAHREDSSKWALNSLIYASVTYPTYLAGGAWLFSPATAKRLLMALEKPLSYVHIDDMLISGIFAELMDVRRVCLKTVGYLYEFSLKKCRDDHILAVLQLEDHEILNTILDYREASIECYAARSS</sequence>
<evidence type="ECO:0000256" key="5">
    <source>
        <dbReference type="ARBA" id="ARBA00022692"/>
    </source>
</evidence>
<dbReference type="InterPro" id="IPR002659">
    <property type="entry name" value="Glyco_trans_31"/>
</dbReference>
<keyword evidence="7 10" id="KW-1133">Transmembrane helix</keyword>
<evidence type="ECO:0000256" key="2">
    <source>
        <dbReference type="ARBA" id="ARBA00008661"/>
    </source>
</evidence>
<evidence type="ECO:0000256" key="1">
    <source>
        <dbReference type="ARBA" id="ARBA00004323"/>
    </source>
</evidence>
<keyword evidence="4" id="KW-0808">Transferase</keyword>
<dbReference type="Proteomes" id="UP000095285">
    <property type="component" value="Unassembled WGS sequence"/>
</dbReference>
<name>A0A1I7VSR4_LOALO</name>
<keyword evidence="9 10" id="KW-0472">Membrane</keyword>
<keyword evidence="11" id="KW-1185">Reference proteome</keyword>
<accession>A0A1I7VSR4</accession>
<evidence type="ECO:0000256" key="4">
    <source>
        <dbReference type="ARBA" id="ARBA00022679"/>
    </source>
</evidence>
<dbReference type="EC" id="2.4.1.-" evidence="10"/>
<dbReference type="AlphaFoldDB" id="A0A1I7VSR4"/>
<organism evidence="11 12">
    <name type="scientific">Loa loa</name>
    <name type="common">Eye worm</name>
    <name type="synonym">Filaria loa</name>
    <dbReference type="NCBI Taxonomy" id="7209"/>
    <lineage>
        <taxon>Eukaryota</taxon>
        <taxon>Metazoa</taxon>
        <taxon>Ecdysozoa</taxon>
        <taxon>Nematoda</taxon>
        <taxon>Chromadorea</taxon>
        <taxon>Rhabditida</taxon>
        <taxon>Spirurina</taxon>
        <taxon>Spiruromorpha</taxon>
        <taxon>Filarioidea</taxon>
        <taxon>Onchocercidae</taxon>
        <taxon>Loa</taxon>
    </lineage>
</organism>
<keyword evidence="5 10" id="KW-0812">Transmembrane</keyword>
<evidence type="ECO:0000256" key="10">
    <source>
        <dbReference type="RuleBase" id="RU363063"/>
    </source>
</evidence>
<protein>
    <recommendedName>
        <fullName evidence="10">Hexosyltransferase</fullName>
        <ecNumber evidence="10">2.4.1.-</ecNumber>
    </recommendedName>
</protein>
<dbReference type="Gene3D" id="3.90.550.50">
    <property type="match status" value="1"/>
</dbReference>
<dbReference type="Pfam" id="PF01762">
    <property type="entry name" value="Galactosyl_T"/>
    <property type="match status" value="1"/>
</dbReference>
<dbReference type="GO" id="GO:0000139">
    <property type="term" value="C:Golgi membrane"/>
    <property type="evidence" value="ECO:0007669"/>
    <property type="project" value="UniProtKB-SubCell"/>
</dbReference>
<comment type="subcellular location">
    <subcellularLocation>
        <location evidence="1 10">Golgi apparatus membrane</location>
        <topology evidence="1 10">Single-pass type II membrane protein</topology>
    </subcellularLocation>
</comment>
<keyword evidence="6 10" id="KW-0735">Signal-anchor</keyword>
<keyword evidence="3 10" id="KW-0328">Glycosyltransferase</keyword>
<dbReference type="GO" id="GO:0006493">
    <property type="term" value="P:protein O-linked glycosylation"/>
    <property type="evidence" value="ECO:0007669"/>
    <property type="project" value="TreeGrafter"/>
</dbReference>
<dbReference type="PANTHER" id="PTHR11214">
    <property type="entry name" value="BETA-1,3-N-ACETYLGLUCOSAMINYLTRANSFERASE"/>
    <property type="match status" value="1"/>
</dbReference>
<feature type="transmembrane region" description="Helical" evidence="10">
    <location>
        <begin position="144"/>
        <end position="165"/>
    </location>
</feature>
<dbReference type="PANTHER" id="PTHR11214:SF319">
    <property type="entry name" value="HEXOSYLTRANSFERASE"/>
    <property type="match status" value="1"/>
</dbReference>
<dbReference type="GO" id="GO:0016758">
    <property type="term" value="F:hexosyltransferase activity"/>
    <property type="evidence" value="ECO:0007669"/>
    <property type="project" value="InterPro"/>
</dbReference>
<evidence type="ECO:0000256" key="9">
    <source>
        <dbReference type="ARBA" id="ARBA00023136"/>
    </source>
</evidence>
<comment type="similarity">
    <text evidence="2 10">Belongs to the glycosyltransferase 31 family.</text>
</comment>
<keyword evidence="8 10" id="KW-0333">Golgi apparatus</keyword>
<evidence type="ECO:0000256" key="7">
    <source>
        <dbReference type="ARBA" id="ARBA00022989"/>
    </source>
</evidence>